<accession>A0A345PGW7</accession>
<dbReference type="UniPathway" id="UPA00219"/>
<organism evidence="9 10">
    <name type="scientific">Oceanobacillus zhaokaii</name>
    <dbReference type="NCBI Taxonomy" id="2052660"/>
    <lineage>
        <taxon>Bacteria</taxon>
        <taxon>Bacillati</taxon>
        <taxon>Bacillota</taxon>
        <taxon>Bacilli</taxon>
        <taxon>Bacillales</taxon>
        <taxon>Bacillaceae</taxon>
        <taxon>Oceanobacillus</taxon>
    </lineage>
</organism>
<dbReference type="GO" id="GO:0008360">
    <property type="term" value="P:regulation of cell shape"/>
    <property type="evidence" value="ECO:0007669"/>
    <property type="project" value="UniProtKB-KW"/>
</dbReference>
<sequence length="257" mass="29082">MRIGFFDSGIGGMTVLQQALRILPNEDYIYYADTLHVPYGEKQKEEVREYIFNAVDFMANQGIKALVIACNTATSIVVDDLRKKYNFPILGIEPAVKPAIQSCEGKQIKVLVLATNLTLREEKFHNLVKSIDHHDIVESIPLPGLVQLAESLEFREEKVVPYLKEKLSSFDLKQYGSIVLGCTHFPYFENSIKKIFTEDVNIISGSIGTAKNLKRILEARNQINDGTGDILFFNSSCKVENKETLSNYKKLLVMLDR</sequence>
<evidence type="ECO:0000256" key="1">
    <source>
        <dbReference type="ARBA" id="ARBA00001602"/>
    </source>
</evidence>
<comment type="catalytic activity">
    <reaction evidence="1 8">
        <text>L-glutamate = D-glutamate</text>
        <dbReference type="Rhea" id="RHEA:12813"/>
        <dbReference type="ChEBI" id="CHEBI:29985"/>
        <dbReference type="ChEBI" id="CHEBI:29986"/>
        <dbReference type="EC" id="5.1.1.3"/>
    </reaction>
</comment>
<gene>
    <name evidence="8 9" type="primary">murI</name>
    <name evidence="9" type="ORF">CUC15_10025</name>
</gene>
<name>A0A345PGW7_9BACI</name>
<reference evidence="10" key="1">
    <citation type="submission" date="2017-11" db="EMBL/GenBank/DDBJ databases">
        <authorList>
            <person name="Zhu W."/>
        </authorList>
    </citation>
    <scope>NUCLEOTIDE SEQUENCE [LARGE SCALE GENOMIC DNA]</scope>
    <source>
        <strain evidence="10">160</strain>
    </source>
</reference>
<dbReference type="PANTHER" id="PTHR21198">
    <property type="entry name" value="GLUTAMATE RACEMASE"/>
    <property type="match status" value="1"/>
</dbReference>
<evidence type="ECO:0000256" key="6">
    <source>
        <dbReference type="ARBA" id="ARBA00023316"/>
    </source>
</evidence>
<feature type="binding site" evidence="8">
    <location>
        <begin position="39"/>
        <end position="40"/>
    </location>
    <ligand>
        <name>substrate</name>
    </ligand>
</feature>
<dbReference type="RefSeq" id="WP_114916535.1">
    <property type="nucleotide sequence ID" value="NZ_CP024848.1"/>
</dbReference>
<dbReference type="GO" id="GO:0008881">
    <property type="term" value="F:glutamate racemase activity"/>
    <property type="evidence" value="ECO:0007669"/>
    <property type="project" value="UniProtKB-UniRule"/>
</dbReference>
<keyword evidence="10" id="KW-1185">Reference proteome</keyword>
<dbReference type="InterPro" id="IPR018187">
    <property type="entry name" value="Asp/Glu_racemase_AS_1"/>
</dbReference>
<dbReference type="EC" id="5.1.1.3" evidence="2 8"/>
<dbReference type="GO" id="GO:0009252">
    <property type="term" value="P:peptidoglycan biosynthetic process"/>
    <property type="evidence" value="ECO:0007669"/>
    <property type="project" value="UniProtKB-UniRule"/>
</dbReference>
<feature type="binding site" evidence="8">
    <location>
        <begin position="7"/>
        <end position="8"/>
    </location>
    <ligand>
        <name>substrate</name>
    </ligand>
</feature>
<dbReference type="InterPro" id="IPR004391">
    <property type="entry name" value="Glu_race"/>
</dbReference>
<keyword evidence="6 8" id="KW-0961">Cell wall biogenesis/degradation</keyword>
<comment type="similarity">
    <text evidence="8">Belongs to the aspartate/glutamate racemases family.</text>
</comment>
<dbReference type="FunFam" id="3.40.50.1860:FF:000002">
    <property type="entry name" value="Glutamate racemase"/>
    <property type="match status" value="1"/>
</dbReference>
<keyword evidence="3 8" id="KW-0133">Cell shape</keyword>
<dbReference type="SUPFAM" id="SSF53681">
    <property type="entry name" value="Aspartate/glutamate racemase"/>
    <property type="match status" value="2"/>
</dbReference>
<evidence type="ECO:0000256" key="2">
    <source>
        <dbReference type="ARBA" id="ARBA00013090"/>
    </source>
</evidence>
<dbReference type="HAMAP" id="MF_00258">
    <property type="entry name" value="Glu_racemase"/>
    <property type="match status" value="1"/>
</dbReference>
<keyword evidence="5 8" id="KW-0413">Isomerase</keyword>
<dbReference type="AlphaFoldDB" id="A0A345PGW7"/>
<evidence type="ECO:0000256" key="4">
    <source>
        <dbReference type="ARBA" id="ARBA00022984"/>
    </source>
</evidence>
<dbReference type="InterPro" id="IPR001920">
    <property type="entry name" value="Asp/Glu_race"/>
</dbReference>
<proteinExistence type="inferred from homology"/>
<dbReference type="Pfam" id="PF01177">
    <property type="entry name" value="Asp_Glu_race"/>
    <property type="match status" value="1"/>
</dbReference>
<evidence type="ECO:0000313" key="9">
    <source>
        <dbReference type="EMBL" id="AXI09247.1"/>
    </source>
</evidence>
<dbReference type="InterPro" id="IPR015942">
    <property type="entry name" value="Asp/Glu/hydantoin_racemase"/>
</dbReference>
<comment type="function">
    <text evidence="8">Provides the (R)-glutamate required for cell wall biosynthesis.</text>
</comment>
<dbReference type="PANTHER" id="PTHR21198:SF3">
    <property type="entry name" value="GLUTAMATE RACEMASE"/>
    <property type="match status" value="1"/>
</dbReference>
<dbReference type="OrthoDB" id="9801055at2"/>
<feature type="binding site" evidence="8">
    <location>
        <begin position="183"/>
        <end position="184"/>
    </location>
    <ligand>
        <name>substrate</name>
    </ligand>
</feature>
<dbReference type="GO" id="GO:0042802">
    <property type="term" value="F:identical protein binding"/>
    <property type="evidence" value="ECO:0007669"/>
    <property type="project" value="UniProtKB-ARBA"/>
</dbReference>
<dbReference type="Gene3D" id="3.40.50.1860">
    <property type="match status" value="2"/>
</dbReference>
<feature type="binding site" evidence="8">
    <location>
        <begin position="71"/>
        <end position="72"/>
    </location>
    <ligand>
        <name>substrate</name>
    </ligand>
</feature>
<feature type="active site" description="Proton donor/acceptor" evidence="8">
    <location>
        <position position="70"/>
    </location>
</feature>
<dbReference type="PROSITE" id="PS00923">
    <property type="entry name" value="ASP_GLU_RACEMASE_1"/>
    <property type="match status" value="1"/>
</dbReference>
<evidence type="ECO:0000256" key="7">
    <source>
        <dbReference type="ARBA" id="ARBA00070053"/>
    </source>
</evidence>
<evidence type="ECO:0000313" key="10">
    <source>
        <dbReference type="Proteomes" id="UP000253908"/>
    </source>
</evidence>
<protein>
    <recommendedName>
        <fullName evidence="7 8">Glutamate racemase</fullName>
        <ecNumber evidence="2 8">5.1.1.3</ecNumber>
    </recommendedName>
</protein>
<dbReference type="KEGG" id="ocn:CUC15_10025"/>
<evidence type="ECO:0000256" key="8">
    <source>
        <dbReference type="HAMAP-Rule" id="MF_00258"/>
    </source>
</evidence>
<dbReference type="GO" id="GO:0071555">
    <property type="term" value="P:cell wall organization"/>
    <property type="evidence" value="ECO:0007669"/>
    <property type="project" value="UniProtKB-KW"/>
</dbReference>
<comment type="pathway">
    <text evidence="8">Cell wall biogenesis; peptidoglycan biosynthesis.</text>
</comment>
<feature type="active site" description="Proton donor/acceptor" evidence="8">
    <location>
        <position position="182"/>
    </location>
</feature>
<dbReference type="NCBIfam" id="TIGR00067">
    <property type="entry name" value="glut_race"/>
    <property type="match status" value="1"/>
</dbReference>
<keyword evidence="4 8" id="KW-0573">Peptidoglycan synthesis</keyword>
<evidence type="ECO:0000256" key="5">
    <source>
        <dbReference type="ARBA" id="ARBA00023235"/>
    </source>
</evidence>
<dbReference type="Proteomes" id="UP000253908">
    <property type="component" value="Chromosome"/>
</dbReference>
<evidence type="ECO:0000256" key="3">
    <source>
        <dbReference type="ARBA" id="ARBA00022960"/>
    </source>
</evidence>
<dbReference type="EMBL" id="CP024848">
    <property type="protein sequence ID" value="AXI09247.1"/>
    <property type="molecule type" value="Genomic_DNA"/>
</dbReference>